<feature type="transmembrane region" description="Helical" evidence="1">
    <location>
        <begin position="68"/>
        <end position="89"/>
    </location>
</feature>
<dbReference type="RefSeq" id="WP_420887465.1">
    <property type="nucleotide sequence ID" value="NZ_BFBR01000007.1"/>
</dbReference>
<sequence>MHIYDLARNGAQKLYATGRIWSEGAPWRGPVFEFVMFGVKQAWACLYGGTMLLLLILTMLFWPTQDVWLSRFDFLFLAAIALQVLLVALKLERLEEVKVIAIFHIVGTIMEIFKTHVGSWSYPGEAFFKIGGVPLFSGFMYACVGSYLARISRLMDLRFAPYPPMWMTWLLAIGAYVNFFTHHYGPDIRVGLFLFSAVIFWRSRVYFTPDQTTRWMPLLVGFLLVSLFIWLAENIGTFTNTWIYPHQSEGWHMVPLSKMGAWYLLMMLSFVLVSTVHKPRPPDDLATKTPDP</sequence>
<comment type="caution">
    <text evidence="2">The sequence shown here is derived from an EMBL/GenBank/DDBJ whole genome shotgun (WGS) entry which is preliminary data.</text>
</comment>
<evidence type="ECO:0000256" key="1">
    <source>
        <dbReference type="SAM" id="Phobius"/>
    </source>
</evidence>
<proteinExistence type="predicted"/>
<dbReference type="AlphaFoldDB" id="A0A2P2ECF2"/>
<gene>
    <name evidence="2" type="ORF">PbB2_02423</name>
</gene>
<protein>
    <recommendedName>
        <fullName evidence="4">DUF817 domain-containing protein</fullName>
    </recommendedName>
</protein>
<accession>A0A2P2ECF2</accession>
<name>A0A2P2ECF2_9PROT</name>
<evidence type="ECO:0000313" key="3">
    <source>
        <dbReference type="Proteomes" id="UP000245086"/>
    </source>
</evidence>
<feature type="transmembrane region" description="Helical" evidence="1">
    <location>
        <begin position="252"/>
        <end position="273"/>
    </location>
</feature>
<feature type="transmembrane region" description="Helical" evidence="1">
    <location>
        <begin position="126"/>
        <end position="149"/>
    </location>
</feature>
<reference evidence="2" key="1">
    <citation type="journal article" date="2018" name="Genome Announc.">
        <title>Draft Genome Sequence of "Candidatus Phycosocius bacilliformis," an Alphaproteobacterial Ectosymbiont of the Hydrocarbon-Producing Green Alga Botryococcus braunii.</title>
        <authorList>
            <person name="Tanabe Y."/>
            <person name="Yamaguchi H."/>
            <person name="Watanabe M.M."/>
        </authorList>
    </citation>
    <scope>NUCLEOTIDE SEQUENCE [LARGE SCALE GENOMIC DNA]</scope>
    <source>
        <strain evidence="2">BOTRYCO-2</strain>
    </source>
</reference>
<feature type="transmembrane region" description="Helical" evidence="1">
    <location>
        <begin position="186"/>
        <end position="203"/>
    </location>
</feature>
<keyword evidence="1" id="KW-0472">Membrane</keyword>
<evidence type="ECO:0008006" key="4">
    <source>
        <dbReference type="Google" id="ProtNLM"/>
    </source>
</evidence>
<keyword evidence="3" id="KW-1185">Reference proteome</keyword>
<dbReference type="InterPro" id="IPR008535">
    <property type="entry name" value="DUF817"/>
</dbReference>
<organism evidence="2 3">
    <name type="scientific">Candidatus Phycosocius bacilliformis</name>
    <dbReference type="NCBI Taxonomy" id="1445552"/>
    <lineage>
        <taxon>Bacteria</taxon>
        <taxon>Pseudomonadati</taxon>
        <taxon>Pseudomonadota</taxon>
        <taxon>Alphaproteobacteria</taxon>
        <taxon>Caulobacterales</taxon>
        <taxon>Caulobacterales incertae sedis</taxon>
        <taxon>Candidatus Phycosocius</taxon>
    </lineage>
</organism>
<keyword evidence="1" id="KW-0812">Transmembrane</keyword>
<keyword evidence="1" id="KW-1133">Transmembrane helix</keyword>
<dbReference type="Proteomes" id="UP000245086">
    <property type="component" value="Unassembled WGS sequence"/>
</dbReference>
<feature type="transmembrane region" description="Helical" evidence="1">
    <location>
        <begin position="42"/>
        <end position="62"/>
    </location>
</feature>
<dbReference type="PIRSF" id="PIRSF009141">
    <property type="entry name" value="UCP009141"/>
    <property type="match status" value="1"/>
</dbReference>
<feature type="transmembrane region" description="Helical" evidence="1">
    <location>
        <begin position="101"/>
        <end position="120"/>
    </location>
</feature>
<dbReference type="Pfam" id="PF05675">
    <property type="entry name" value="DUF817"/>
    <property type="match status" value="1"/>
</dbReference>
<feature type="transmembrane region" description="Helical" evidence="1">
    <location>
        <begin position="161"/>
        <end position="180"/>
    </location>
</feature>
<feature type="transmembrane region" description="Helical" evidence="1">
    <location>
        <begin position="215"/>
        <end position="232"/>
    </location>
</feature>
<dbReference type="EMBL" id="BFBR01000007">
    <property type="protein sequence ID" value="GBF58735.1"/>
    <property type="molecule type" value="Genomic_DNA"/>
</dbReference>
<evidence type="ECO:0000313" key="2">
    <source>
        <dbReference type="EMBL" id="GBF58735.1"/>
    </source>
</evidence>